<protein>
    <submittedName>
        <fullName evidence="5">Hepatitis A virus cellular receptor 2</fullName>
    </submittedName>
</protein>
<dbReference type="Pfam" id="PF07686">
    <property type="entry name" value="V-set"/>
    <property type="match status" value="1"/>
</dbReference>
<dbReference type="STRING" id="7994.ENSAMXP00000033363"/>
<reference evidence="6" key="2">
    <citation type="journal article" date="2014" name="Nat. Commun.">
        <title>The cavefish genome reveals candidate genes for eye loss.</title>
        <authorList>
            <person name="McGaugh S.E."/>
            <person name="Gross J.B."/>
            <person name="Aken B."/>
            <person name="Blin M."/>
            <person name="Borowsky R."/>
            <person name="Chalopin D."/>
            <person name="Hinaux H."/>
            <person name="Jeffery W.R."/>
            <person name="Keene A."/>
            <person name="Ma L."/>
            <person name="Minx P."/>
            <person name="Murphy D."/>
            <person name="O'Quin K.E."/>
            <person name="Retaux S."/>
            <person name="Rohner N."/>
            <person name="Searle S.M."/>
            <person name="Stahl B.A."/>
            <person name="Tabin C."/>
            <person name="Volff J.N."/>
            <person name="Yoshizawa M."/>
            <person name="Warren W.C."/>
        </authorList>
    </citation>
    <scope>NUCLEOTIDE SEQUENCE [LARGE SCALE GENOMIC DNA]</scope>
    <source>
        <strain evidence="6">female</strain>
    </source>
</reference>
<dbReference type="InterPro" id="IPR003599">
    <property type="entry name" value="Ig_sub"/>
</dbReference>
<dbReference type="SMART" id="SM00409">
    <property type="entry name" value="IG"/>
    <property type="match status" value="1"/>
</dbReference>
<dbReference type="PANTHER" id="PTHR46608">
    <property type="entry name" value="T-CELL IMMUNOGLOBULIN AND MUCIN DOMAIN-CONTAINING PROTEIN 4"/>
    <property type="match status" value="1"/>
</dbReference>
<organism evidence="5 6">
    <name type="scientific">Astyanax mexicanus</name>
    <name type="common">Blind cave fish</name>
    <name type="synonym">Astyanax fasciatus mexicanus</name>
    <dbReference type="NCBI Taxonomy" id="7994"/>
    <lineage>
        <taxon>Eukaryota</taxon>
        <taxon>Metazoa</taxon>
        <taxon>Chordata</taxon>
        <taxon>Craniata</taxon>
        <taxon>Vertebrata</taxon>
        <taxon>Euteleostomi</taxon>
        <taxon>Actinopterygii</taxon>
        <taxon>Neopterygii</taxon>
        <taxon>Teleostei</taxon>
        <taxon>Ostariophysi</taxon>
        <taxon>Characiformes</taxon>
        <taxon>Characoidei</taxon>
        <taxon>Acestrorhamphidae</taxon>
        <taxon>Acestrorhamphinae</taxon>
        <taxon>Astyanax</taxon>
    </lineage>
</organism>
<dbReference type="Gene3D" id="2.60.40.10">
    <property type="entry name" value="Immunoglobulins"/>
    <property type="match status" value="1"/>
</dbReference>
<feature type="domain" description="Ig-like" evidence="4">
    <location>
        <begin position="29"/>
        <end position="121"/>
    </location>
</feature>
<feature type="region of interest" description="Disordered" evidence="1">
    <location>
        <begin position="208"/>
        <end position="234"/>
    </location>
</feature>
<dbReference type="Ensembl" id="ENSAMXT00000035336.1">
    <property type="protein sequence ID" value="ENSAMXP00000033363.1"/>
    <property type="gene ID" value="ENSAMXG00000039428.1"/>
</dbReference>
<feature type="chain" id="PRO_5017309069" evidence="3">
    <location>
        <begin position="20"/>
        <end position="234"/>
    </location>
</feature>
<feature type="signal peptide" evidence="3">
    <location>
        <begin position="1"/>
        <end position="19"/>
    </location>
</feature>
<dbReference type="GO" id="GO:0043277">
    <property type="term" value="P:apoptotic cell clearance"/>
    <property type="evidence" value="ECO:0007669"/>
    <property type="project" value="TreeGrafter"/>
</dbReference>
<keyword evidence="3" id="KW-0732">Signal</keyword>
<evidence type="ECO:0000256" key="3">
    <source>
        <dbReference type="SAM" id="SignalP"/>
    </source>
</evidence>
<dbReference type="PANTHER" id="PTHR46608:SF3">
    <property type="entry name" value="T-CELL IMMUNOGLOBULIN AND MUCIN DOMAIN-CONTAINING PROTEIN 4"/>
    <property type="match status" value="1"/>
</dbReference>
<dbReference type="GO" id="GO:0001786">
    <property type="term" value="F:phosphatidylserine binding"/>
    <property type="evidence" value="ECO:0007669"/>
    <property type="project" value="TreeGrafter"/>
</dbReference>
<dbReference type="SUPFAM" id="SSF48726">
    <property type="entry name" value="Immunoglobulin"/>
    <property type="match status" value="1"/>
</dbReference>
<keyword evidence="2" id="KW-0472">Membrane</keyword>
<evidence type="ECO:0000259" key="4">
    <source>
        <dbReference type="PROSITE" id="PS50835"/>
    </source>
</evidence>
<evidence type="ECO:0000313" key="5">
    <source>
        <dbReference type="Ensembl" id="ENSAMXP00000033363.1"/>
    </source>
</evidence>
<name>A0A3B1ITV1_ASTMX</name>
<dbReference type="GeneTree" id="ENSGT00940000163509"/>
<dbReference type="InterPro" id="IPR013106">
    <property type="entry name" value="Ig_V-set"/>
</dbReference>
<feature type="region of interest" description="Disordered" evidence="1">
    <location>
        <begin position="135"/>
        <end position="166"/>
    </location>
</feature>
<feature type="compositionally biased region" description="Polar residues" evidence="1">
    <location>
        <begin position="216"/>
        <end position="234"/>
    </location>
</feature>
<dbReference type="InterPro" id="IPR013783">
    <property type="entry name" value="Ig-like_fold"/>
</dbReference>
<dbReference type="AlphaFoldDB" id="A0A3B1ITV1"/>
<sequence length="234" mass="25797">MLTSVLIITLGLFLALYEASDVTVVGLVGETVTLPCKYDVKTHGLSNMCWGRGQSLFSCEYTLIATDGLSVNYRQSARYSLPSMLLFGNVSLTIRKAQKTDTGFYVCRIEIPGLFNDLSFTVFLIVTNGLSPGKVNIDPEPSAPTDQQEGTKDVTDEYPRVDSVAQRVNTEDSPEVFILTTLRLGAIIFIPGLIVALLWKLQRSREHTDSSREENTPSQQQSSGAYQNHTPVEP</sequence>
<dbReference type="Proteomes" id="UP000018467">
    <property type="component" value="Unassembled WGS sequence"/>
</dbReference>
<keyword evidence="2" id="KW-1133">Transmembrane helix</keyword>
<dbReference type="InterPro" id="IPR007110">
    <property type="entry name" value="Ig-like_dom"/>
</dbReference>
<dbReference type="GO" id="GO:0060097">
    <property type="term" value="P:cytoskeletal rearrangement involved in phagocytosis, engulfment"/>
    <property type="evidence" value="ECO:0007669"/>
    <property type="project" value="TreeGrafter"/>
</dbReference>
<evidence type="ECO:0000313" key="6">
    <source>
        <dbReference type="Proteomes" id="UP000018467"/>
    </source>
</evidence>
<feature type="compositionally biased region" description="Basic and acidic residues" evidence="1">
    <location>
        <begin position="149"/>
        <end position="160"/>
    </location>
</feature>
<evidence type="ECO:0000256" key="2">
    <source>
        <dbReference type="SAM" id="Phobius"/>
    </source>
</evidence>
<dbReference type="FunCoup" id="A0A3B1ITV1">
    <property type="interactions" value="1"/>
</dbReference>
<reference evidence="6" key="1">
    <citation type="submission" date="2013-03" db="EMBL/GenBank/DDBJ databases">
        <authorList>
            <person name="Jeffery W."/>
            <person name="Warren W."/>
            <person name="Wilson R.K."/>
        </authorList>
    </citation>
    <scope>NUCLEOTIDE SEQUENCE</scope>
    <source>
        <strain evidence="6">female</strain>
    </source>
</reference>
<dbReference type="InterPro" id="IPR036179">
    <property type="entry name" value="Ig-like_dom_sf"/>
</dbReference>
<dbReference type="Bgee" id="ENSAMXG00000039428">
    <property type="expression patterns" value="Expressed in ovary and 2 other cell types or tissues"/>
</dbReference>
<proteinExistence type="predicted"/>
<dbReference type="PROSITE" id="PS50835">
    <property type="entry name" value="IG_LIKE"/>
    <property type="match status" value="1"/>
</dbReference>
<dbReference type="InParanoid" id="A0A3B1ITV1"/>
<feature type="transmembrane region" description="Helical" evidence="2">
    <location>
        <begin position="176"/>
        <end position="199"/>
    </location>
</feature>
<reference evidence="5" key="4">
    <citation type="submission" date="2025-09" db="UniProtKB">
        <authorList>
            <consortium name="Ensembl"/>
        </authorList>
    </citation>
    <scope>IDENTIFICATION</scope>
</reference>
<keyword evidence="2" id="KW-0812">Transmembrane</keyword>
<evidence type="ECO:0000256" key="1">
    <source>
        <dbReference type="SAM" id="MobiDB-lite"/>
    </source>
</evidence>
<reference evidence="5" key="3">
    <citation type="submission" date="2025-08" db="UniProtKB">
        <authorList>
            <consortium name="Ensembl"/>
        </authorList>
    </citation>
    <scope>IDENTIFICATION</scope>
</reference>
<keyword evidence="6" id="KW-1185">Reference proteome</keyword>
<accession>A0A3B1ITV1</accession>